<evidence type="ECO:0000313" key="13">
    <source>
        <dbReference type="Proteomes" id="UP000694546"/>
    </source>
</evidence>
<dbReference type="InterPro" id="IPR000156">
    <property type="entry name" value="Ran_bind_dom"/>
</dbReference>
<evidence type="ECO:0000256" key="2">
    <source>
        <dbReference type="ARBA" id="ARBA00022448"/>
    </source>
</evidence>
<evidence type="ECO:0000256" key="8">
    <source>
        <dbReference type="ARBA" id="ARBA00023132"/>
    </source>
</evidence>
<evidence type="ECO:0000256" key="6">
    <source>
        <dbReference type="ARBA" id="ARBA00022990"/>
    </source>
</evidence>
<dbReference type="GO" id="GO:0051028">
    <property type="term" value="P:mRNA transport"/>
    <property type="evidence" value="ECO:0007669"/>
    <property type="project" value="UniProtKB-KW"/>
</dbReference>
<dbReference type="GO" id="GO:0006606">
    <property type="term" value="P:protein import into nucleus"/>
    <property type="evidence" value="ECO:0007669"/>
    <property type="project" value="TreeGrafter"/>
</dbReference>
<feature type="compositionally biased region" description="Basic and acidic residues" evidence="10">
    <location>
        <begin position="1"/>
        <end position="16"/>
    </location>
</feature>
<dbReference type="Proteomes" id="UP000694546">
    <property type="component" value="Chromosome 4"/>
</dbReference>
<keyword evidence="13" id="KW-1185">Reference proteome</keyword>
<dbReference type="InterPro" id="IPR015007">
    <property type="entry name" value="NUP2/50/61"/>
</dbReference>
<keyword evidence="8" id="KW-0906">Nuclear pore complex</keyword>
<comment type="subcellular location">
    <subcellularLocation>
        <location evidence="1">Nucleus</location>
        <location evidence="1">Nuclear pore complex</location>
    </subcellularLocation>
</comment>
<evidence type="ECO:0000256" key="7">
    <source>
        <dbReference type="ARBA" id="ARBA00023010"/>
    </source>
</evidence>
<sequence>MAKRIADKELTDRNWDQEEEGEEAGTFSIASVDVLKNRPIKKAKRRNIGESENPGAFKGFKGFSLTSSTSSAAAPTTGFSGFGNGGGFKGLAGLSNGSTPFGGFSSTTAPGLTFNGPASSSSTTAGDVTTNGSAPSSTQSPGALGSGISGGGSGAVGNNKEYSRQLTALNCSVRDWIVKHVNGNPLCDLNPIFRDYEQHLASIERKYGATAAAATDGGSHGNAPGGEKQAGGALPASSSSSSSSSSADASPSSSSSSSSAAAAALPSFSSPAAGAPLKTPVSLFSFGRDGAADKGSSPAGAAPVPAGVTFNFGQKLDSAALGPLASGGGGTGAPPSFSFSSAPGQSSLFGGATAAASALPFSFGGAKAEAAQPSTTDENGEEDSDEPPKVEVREIKEKDAFYSQRCKLFYKKDAEFKEKGVGTLHLKPTAEGRTQLVIRADTNLGNILLNIVLAPSMPSSRVGKNNVVLACVPNPPVDPKSPAVPMPMLIRVKTTEDADALYKILEEKKA</sequence>
<dbReference type="AlphaFoldDB" id="A0A8C5F3J0"/>
<evidence type="ECO:0000256" key="1">
    <source>
        <dbReference type="ARBA" id="ARBA00004567"/>
    </source>
</evidence>
<dbReference type="GeneID" id="115542688"/>
<keyword evidence="6" id="KW-0007">Acetylation</keyword>
<feature type="region of interest" description="Disordered" evidence="10">
    <location>
        <begin position="213"/>
        <end position="256"/>
    </location>
</feature>
<reference evidence="12" key="1">
    <citation type="submission" date="2025-08" db="UniProtKB">
        <authorList>
            <consortium name="Ensembl"/>
        </authorList>
    </citation>
    <scope>IDENTIFICATION</scope>
</reference>
<keyword evidence="3" id="KW-0677">Repeat</keyword>
<dbReference type="PANTHER" id="PTHR23138:SF141">
    <property type="entry name" value="NUCLEAR PORE COMPLEX PROTEIN NUP50"/>
    <property type="match status" value="1"/>
</dbReference>
<evidence type="ECO:0000313" key="12">
    <source>
        <dbReference type="Ensembl" id="ENSGMOP00000001018.2"/>
    </source>
</evidence>
<evidence type="ECO:0000256" key="9">
    <source>
        <dbReference type="ARBA" id="ARBA00023242"/>
    </source>
</evidence>
<dbReference type="OrthoDB" id="10062131at2759"/>
<keyword evidence="2" id="KW-0813">Transport</keyword>
<gene>
    <name evidence="12" type="primary">nup50</name>
</gene>
<evidence type="ECO:0000256" key="3">
    <source>
        <dbReference type="ARBA" id="ARBA00022737"/>
    </source>
</evidence>
<organism evidence="12 13">
    <name type="scientific">Gadus morhua</name>
    <name type="common">Atlantic cod</name>
    <dbReference type="NCBI Taxonomy" id="8049"/>
    <lineage>
        <taxon>Eukaryota</taxon>
        <taxon>Metazoa</taxon>
        <taxon>Chordata</taxon>
        <taxon>Craniata</taxon>
        <taxon>Vertebrata</taxon>
        <taxon>Euteleostomi</taxon>
        <taxon>Actinopterygii</taxon>
        <taxon>Neopterygii</taxon>
        <taxon>Teleostei</taxon>
        <taxon>Neoteleostei</taxon>
        <taxon>Acanthomorphata</taxon>
        <taxon>Zeiogadaria</taxon>
        <taxon>Gadariae</taxon>
        <taxon>Gadiformes</taxon>
        <taxon>Gadoidei</taxon>
        <taxon>Gadidae</taxon>
        <taxon>Gadus</taxon>
    </lineage>
</organism>
<accession>A0A8C5F3J0</accession>
<keyword evidence="7" id="KW-0811">Translocation</keyword>
<evidence type="ECO:0000256" key="5">
    <source>
        <dbReference type="ARBA" id="ARBA00022927"/>
    </source>
</evidence>
<name>A0A8C5F3J0_GADMO</name>
<dbReference type="InterPro" id="IPR011993">
    <property type="entry name" value="PH-like_dom_sf"/>
</dbReference>
<dbReference type="GO" id="GO:0005643">
    <property type="term" value="C:nuclear pore"/>
    <property type="evidence" value="ECO:0007669"/>
    <property type="project" value="UniProtKB-SubCell"/>
</dbReference>
<evidence type="ECO:0000259" key="11">
    <source>
        <dbReference type="PROSITE" id="PS50196"/>
    </source>
</evidence>
<dbReference type="PANTHER" id="PTHR23138">
    <property type="entry name" value="RAN BINDING PROTEIN"/>
    <property type="match status" value="1"/>
</dbReference>
<proteinExistence type="predicted"/>
<feature type="region of interest" description="Disordered" evidence="10">
    <location>
        <begin position="1"/>
        <end position="27"/>
    </location>
</feature>
<keyword evidence="9" id="KW-0539">Nucleus</keyword>
<dbReference type="SUPFAM" id="SSF50729">
    <property type="entry name" value="PH domain-like"/>
    <property type="match status" value="1"/>
</dbReference>
<protein>
    <recommendedName>
        <fullName evidence="11">RanBD1 domain-containing protein</fullName>
    </recommendedName>
</protein>
<dbReference type="Pfam" id="PF08911">
    <property type="entry name" value="NUP50"/>
    <property type="match status" value="1"/>
</dbReference>
<dbReference type="OMA" id="GIPCQRM"/>
<dbReference type="RefSeq" id="XP_030210918.1">
    <property type="nucleotide sequence ID" value="XM_030355058.1"/>
</dbReference>
<keyword evidence="5" id="KW-0653">Protein transport</keyword>
<reference evidence="12" key="2">
    <citation type="submission" date="2025-09" db="UniProtKB">
        <authorList>
            <consortium name="Ensembl"/>
        </authorList>
    </citation>
    <scope>IDENTIFICATION</scope>
</reference>
<dbReference type="Pfam" id="PF00638">
    <property type="entry name" value="Ran_BP1"/>
    <property type="match status" value="1"/>
</dbReference>
<evidence type="ECO:0000256" key="10">
    <source>
        <dbReference type="SAM" id="MobiDB-lite"/>
    </source>
</evidence>
<dbReference type="PROSITE" id="PS50196">
    <property type="entry name" value="RANBD1"/>
    <property type="match status" value="1"/>
</dbReference>
<feature type="region of interest" description="Disordered" evidence="10">
    <location>
        <begin position="115"/>
        <end position="152"/>
    </location>
</feature>
<dbReference type="Ensembl" id="ENSGMOT00000001055.2">
    <property type="protein sequence ID" value="ENSGMOP00000001018.2"/>
    <property type="gene ID" value="ENSGMOG00000000985.2"/>
</dbReference>
<dbReference type="GeneTree" id="ENSGT00440000035348"/>
<keyword evidence="4" id="KW-0509">mRNA transport</keyword>
<feature type="domain" description="RanBD1" evidence="11">
    <location>
        <begin position="396"/>
        <end position="510"/>
    </location>
</feature>
<dbReference type="InterPro" id="IPR045255">
    <property type="entry name" value="RanBP1-like"/>
</dbReference>
<feature type="compositionally biased region" description="Low complexity" evidence="10">
    <location>
        <begin position="230"/>
        <end position="256"/>
    </location>
</feature>
<feature type="compositionally biased region" description="Polar residues" evidence="10">
    <location>
        <begin position="115"/>
        <end position="139"/>
    </location>
</feature>
<evidence type="ECO:0000256" key="4">
    <source>
        <dbReference type="ARBA" id="ARBA00022816"/>
    </source>
</evidence>
<feature type="region of interest" description="Disordered" evidence="10">
    <location>
        <begin position="367"/>
        <end position="391"/>
    </location>
</feature>
<dbReference type="GO" id="GO:0031965">
    <property type="term" value="C:nuclear membrane"/>
    <property type="evidence" value="ECO:0007669"/>
    <property type="project" value="UniProtKB-SubCell"/>
</dbReference>
<dbReference type="CDD" id="cd13170">
    <property type="entry name" value="RanBD_NUP50"/>
    <property type="match status" value="1"/>
</dbReference>
<dbReference type="SMART" id="SM00160">
    <property type="entry name" value="RanBD"/>
    <property type="match status" value="1"/>
</dbReference>
<dbReference type="Gene3D" id="2.30.29.30">
    <property type="entry name" value="Pleckstrin-homology domain (PH domain)/Phosphotyrosine-binding domain (PTB)"/>
    <property type="match status" value="1"/>
</dbReference>